<dbReference type="InterPro" id="IPR015947">
    <property type="entry name" value="PUA-like_sf"/>
</dbReference>
<sequence>MWEGYEPLVRGGVKLQTIRVDDPFVPGPVVIFFEMSSGEVVEIPAVVTAVVSMRRDELTEEIARKDGFASLAEVQAALSRHYPGLSEQARVEVVSYRLAS</sequence>
<dbReference type="SUPFAM" id="SSF88697">
    <property type="entry name" value="PUA domain-like"/>
    <property type="match status" value="1"/>
</dbReference>
<dbReference type="Gene3D" id="2.30.130.30">
    <property type="entry name" value="Hypothetical protein"/>
    <property type="match status" value="1"/>
</dbReference>
<dbReference type="InterPro" id="IPR007374">
    <property type="entry name" value="ASCH_domain"/>
</dbReference>
<reference evidence="2 3" key="1">
    <citation type="submission" date="2012-08" db="EMBL/GenBank/DDBJ databases">
        <title>Whole genome shotgun sequence of Austwickia chelonae NBRC 105200.</title>
        <authorList>
            <person name="Yoshida I."/>
            <person name="Hosoyama A."/>
            <person name="Tsuchikane K."/>
            <person name="Katsumata H."/>
            <person name="Ando Y."/>
            <person name="Ohji S."/>
            <person name="Hamada M."/>
            <person name="Tamura T."/>
            <person name="Yamazoe A."/>
            <person name="Yamazaki S."/>
            <person name="Fujita N."/>
        </authorList>
    </citation>
    <scope>NUCLEOTIDE SEQUENCE [LARGE SCALE GENOMIC DNA]</scope>
    <source>
        <strain evidence="2 3">NBRC 105200</strain>
    </source>
</reference>
<dbReference type="Proteomes" id="UP000008495">
    <property type="component" value="Unassembled WGS sequence"/>
</dbReference>
<evidence type="ECO:0000313" key="2">
    <source>
        <dbReference type="EMBL" id="GAB78765.1"/>
    </source>
</evidence>
<dbReference type="STRING" id="100225.SAMN05421595_2418"/>
<dbReference type="Pfam" id="PF04266">
    <property type="entry name" value="ASCH"/>
    <property type="match status" value="1"/>
</dbReference>
<proteinExistence type="predicted"/>
<evidence type="ECO:0000313" key="3">
    <source>
        <dbReference type="Proteomes" id="UP000008495"/>
    </source>
</evidence>
<accession>K6VTU3</accession>
<gene>
    <name evidence="2" type="ORF">AUCHE_16_01880</name>
</gene>
<organism evidence="2 3">
    <name type="scientific">Austwickia chelonae NBRC 105200</name>
    <dbReference type="NCBI Taxonomy" id="1184607"/>
    <lineage>
        <taxon>Bacteria</taxon>
        <taxon>Bacillati</taxon>
        <taxon>Actinomycetota</taxon>
        <taxon>Actinomycetes</taxon>
        <taxon>Micrococcales</taxon>
        <taxon>Dermatophilaceae</taxon>
        <taxon>Austwickia</taxon>
    </lineage>
</organism>
<dbReference type="AlphaFoldDB" id="K6VTU3"/>
<dbReference type="PANTHER" id="PTHR42250">
    <property type="entry name" value="ASCH DOMAIN-CONTAINING PROTEIN"/>
    <property type="match status" value="1"/>
</dbReference>
<name>K6VTU3_9MICO</name>
<keyword evidence="3" id="KW-1185">Reference proteome</keyword>
<evidence type="ECO:0000259" key="1">
    <source>
        <dbReference type="SMART" id="SM01022"/>
    </source>
</evidence>
<dbReference type="PANTHER" id="PTHR42250:SF1">
    <property type="entry name" value="ASCH DOMAIN-CONTAINING PROTEIN"/>
    <property type="match status" value="1"/>
</dbReference>
<protein>
    <recommendedName>
        <fullName evidence="1">ASCH domain-containing protein</fullName>
    </recommendedName>
</protein>
<dbReference type="SMART" id="SM01022">
    <property type="entry name" value="ASCH"/>
    <property type="match status" value="1"/>
</dbReference>
<dbReference type="EMBL" id="BAGZ01000016">
    <property type="protein sequence ID" value="GAB78765.1"/>
    <property type="molecule type" value="Genomic_DNA"/>
</dbReference>
<dbReference type="eggNOG" id="COG2411">
    <property type="taxonomic scope" value="Bacteria"/>
</dbReference>
<comment type="caution">
    <text evidence="2">The sequence shown here is derived from an EMBL/GenBank/DDBJ whole genome shotgun (WGS) entry which is preliminary data.</text>
</comment>
<feature type="domain" description="ASCH" evidence="1">
    <location>
        <begin position="1"/>
        <end position="95"/>
    </location>
</feature>